<dbReference type="Proteomes" id="UP000245910">
    <property type="component" value="Chromosome IIII"/>
</dbReference>
<organism evidence="2 3">
    <name type="scientific">Fusarium venenatum</name>
    <dbReference type="NCBI Taxonomy" id="56646"/>
    <lineage>
        <taxon>Eukaryota</taxon>
        <taxon>Fungi</taxon>
        <taxon>Dikarya</taxon>
        <taxon>Ascomycota</taxon>
        <taxon>Pezizomycotina</taxon>
        <taxon>Sordariomycetes</taxon>
        <taxon>Hypocreomycetidae</taxon>
        <taxon>Hypocreales</taxon>
        <taxon>Nectriaceae</taxon>
        <taxon>Fusarium</taxon>
    </lineage>
</organism>
<dbReference type="EMBL" id="LN649232">
    <property type="protein sequence ID" value="CEI41710.1"/>
    <property type="molecule type" value="Genomic_DNA"/>
</dbReference>
<evidence type="ECO:0000313" key="2">
    <source>
        <dbReference type="EMBL" id="CEI41710.1"/>
    </source>
</evidence>
<dbReference type="InterPro" id="IPR011333">
    <property type="entry name" value="SKP1/BTB/POZ_sf"/>
</dbReference>
<sequence length="425" mass="47995">MAHGNSSSEHFFIQGGLQNKVASKKPSTYIFDSNGDTQLVLTTNIDQAFVWEAERIATRISYFDPYVVRDTADPFSLFPGMTYSRPGLSDAEATDPRPAGAGKNIDSLSLQDSNYGERSANLPGQVEIRMLVSGKHLVLASSYFEKMFSGPFIEGKADHHSGLRQVIASDWDPKAFNIVLTAIHGYHREIPRSLDLEMLAKLAMIVDYYECHEIIELNAEIWIGNLKSKVPTVYGRDCILCLFVSWVFSQPEMFQTMAQLALRHSGKEIEAGDIPIPSSILGQINIARLNYLDKISTATYDLLDRLQGEELECSYECSAMLLGVLTKELKRYGVLSRRYPQSFYRFSIEGLKNMIKSYKIPEWHDTGYGARYGSGHSCTIQQKLSLALEKAEDELCIFSLQDFQFAKHHTQPLQNVWAFKFECKT</sequence>
<evidence type="ECO:0000313" key="3">
    <source>
        <dbReference type="Proteomes" id="UP000245910"/>
    </source>
</evidence>
<dbReference type="Pfam" id="PF00651">
    <property type="entry name" value="BTB"/>
    <property type="match status" value="1"/>
</dbReference>
<dbReference type="AlphaFoldDB" id="A0A2L2SRS8"/>
<dbReference type="Gene3D" id="3.30.710.10">
    <property type="entry name" value="Potassium Channel Kv1.1, Chain A"/>
    <property type="match status" value="1"/>
</dbReference>
<protein>
    <recommendedName>
        <fullName evidence="1">BTB domain-containing protein</fullName>
    </recommendedName>
</protein>
<evidence type="ECO:0000259" key="1">
    <source>
        <dbReference type="Pfam" id="PF00651"/>
    </source>
</evidence>
<dbReference type="SUPFAM" id="SSF54695">
    <property type="entry name" value="POZ domain"/>
    <property type="match status" value="1"/>
</dbReference>
<dbReference type="STRING" id="56646.A0A2L2SRS8"/>
<reference evidence="3" key="1">
    <citation type="submission" date="2014-10" db="EMBL/GenBank/DDBJ databases">
        <authorList>
            <person name="King R."/>
        </authorList>
    </citation>
    <scope>NUCLEOTIDE SEQUENCE [LARGE SCALE GENOMIC DNA]</scope>
    <source>
        <strain evidence="3">A3/5</strain>
    </source>
</reference>
<accession>A0A2L2SRS8</accession>
<dbReference type="InterPro" id="IPR000210">
    <property type="entry name" value="BTB/POZ_dom"/>
</dbReference>
<proteinExistence type="predicted"/>
<dbReference type="CDD" id="cd18186">
    <property type="entry name" value="BTB_POZ_ZBTB_KLHL-like"/>
    <property type="match status" value="1"/>
</dbReference>
<keyword evidence="3" id="KW-1185">Reference proteome</keyword>
<feature type="domain" description="BTB" evidence="1">
    <location>
        <begin position="137"/>
        <end position="220"/>
    </location>
</feature>
<name>A0A2L2SRS8_9HYPO</name>